<dbReference type="PROSITE" id="PS51318">
    <property type="entry name" value="TAT"/>
    <property type="match status" value="1"/>
</dbReference>
<evidence type="ECO:0000313" key="1">
    <source>
        <dbReference type="EMBL" id="ANJ27778.1"/>
    </source>
</evidence>
<accession>A0A191WHX8</accession>
<dbReference type="Proteomes" id="UP000078437">
    <property type="component" value="Chromosome"/>
</dbReference>
<sequence>MSAQLSRRDLLRFGAIGIGAAAVAGLAGCAPTATGGGAVATKAPAGPTNFSFASWGMSEDATKAVLGPVVQTFAKKDAITIDTPSYPFNDYLNQLTLQVRGGQFTGAAQLDVAWLSSMAALGKLRDLGPAAKGRGYTPAALTAGQFEDVQYGLPWTVAAIGLVTNTELFEKAGVSAAPATIDEFQDALQALKGTGVIPYAASTKTAQLKDFIVWAQTFGSPIVEKGKSTFGDDGSVEALTWYKKLFDDGLITADVDRAAARTLFSQGKTAMYDDAPAGRAGVLKTAADPDLGSKMAPIARPVLKKGDTPQELLWGHLVVVVDGKGADTATEFAQWLTSDVAQEISYFSALGLPPTTEEALAASAVQANPFVNSFTELVTKDAKASPLWQFPQYGQMETAVAEQVQAALVGQSSPKDAMKKAGEAVNALIG</sequence>
<dbReference type="PANTHER" id="PTHR43649:SF12">
    <property type="entry name" value="DIACETYLCHITOBIOSE BINDING PROTEIN DASA"/>
    <property type="match status" value="1"/>
</dbReference>
<dbReference type="InterPro" id="IPR050490">
    <property type="entry name" value="Bact_solute-bd_prot1"/>
</dbReference>
<reference evidence="2" key="2">
    <citation type="submission" date="2016-01" db="EMBL/GenBank/DDBJ databases">
        <title>Complete genome sequence of Agromyces aureus AR33T and comparison with related organisms.</title>
        <authorList>
            <person name="Corretto E."/>
            <person name="Antonielli L."/>
            <person name="Sessitsch A."/>
            <person name="Brader G."/>
        </authorList>
    </citation>
    <scope>NUCLEOTIDE SEQUENCE [LARGE SCALE GENOMIC DNA]</scope>
    <source>
        <strain evidence="2">AR33</strain>
    </source>
</reference>
<dbReference type="RefSeq" id="WP_067878668.1">
    <property type="nucleotide sequence ID" value="NZ_CP013979.1"/>
</dbReference>
<reference evidence="1 2" key="1">
    <citation type="journal article" date="2016" name="Int. J. Syst. Evol. Microbiol.">
        <title>Agromyces aureus sp. nov., isolated from the rhizosphere of Salix caprea L. grown in a heavy-metal-contaminated soil.</title>
        <authorList>
            <person name="Corretto E."/>
            <person name="Antonielli L."/>
            <person name="Sessitsch A."/>
            <person name="Compant S."/>
            <person name="Gorfer M."/>
            <person name="Kuffner M."/>
            <person name="Brader G."/>
        </authorList>
    </citation>
    <scope>NUCLEOTIDE SEQUENCE [LARGE SCALE GENOMIC DNA]</scope>
    <source>
        <strain evidence="1 2">AR33</strain>
    </source>
</reference>
<keyword evidence="2" id="KW-1185">Reference proteome</keyword>
<dbReference type="STRING" id="453304.ATC03_14735"/>
<name>A0A191WHX8_9MICO</name>
<dbReference type="EMBL" id="CP013979">
    <property type="protein sequence ID" value="ANJ27778.1"/>
    <property type="molecule type" value="Genomic_DNA"/>
</dbReference>
<dbReference type="PANTHER" id="PTHR43649">
    <property type="entry name" value="ARABINOSE-BINDING PROTEIN-RELATED"/>
    <property type="match status" value="1"/>
</dbReference>
<evidence type="ECO:0000313" key="2">
    <source>
        <dbReference type="Proteomes" id="UP000078437"/>
    </source>
</evidence>
<organism evidence="1 2">
    <name type="scientific">Agromyces aureus</name>
    <dbReference type="NCBI Taxonomy" id="453304"/>
    <lineage>
        <taxon>Bacteria</taxon>
        <taxon>Bacillati</taxon>
        <taxon>Actinomycetota</taxon>
        <taxon>Actinomycetes</taxon>
        <taxon>Micrococcales</taxon>
        <taxon>Microbacteriaceae</taxon>
        <taxon>Agromyces</taxon>
    </lineage>
</organism>
<dbReference type="OrthoDB" id="3951689at2"/>
<proteinExistence type="predicted"/>
<dbReference type="Gene3D" id="3.40.190.10">
    <property type="entry name" value="Periplasmic binding protein-like II"/>
    <property type="match status" value="1"/>
</dbReference>
<dbReference type="PROSITE" id="PS51257">
    <property type="entry name" value="PROKAR_LIPOPROTEIN"/>
    <property type="match status" value="1"/>
</dbReference>
<dbReference type="SUPFAM" id="SSF53850">
    <property type="entry name" value="Periplasmic binding protein-like II"/>
    <property type="match status" value="1"/>
</dbReference>
<dbReference type="InterPro" id="IPR006311">
    <property type="entry name" value="TAT_signal"/>
</dbReference>
<dbReference type="KEGG" id="agy:ATC03_14735"/>
<protein>
    <submittedName>
        <fullName evidence="1">ABC transporter substrate-binding protein</fullName>
    </submittedName>
</protein>
<gene>
    <name evidence="1" type="ORF">ATC03_14735</name>
</gene>
<dbReference type="AlphaFoldDB" id="A0A191WHX8"/>